<dbReference type="Pfam" id="PF00561">
    <property type="entry name" value="Abhydrolase_1"/>
    <property type="match status" value="1"/>
</dbReference>
<dbReference type="InterPro" id="IPR029058">
    <property type="entry name" value="AB_hydrolase_fold"/>
</dbReference>
<protein>
    <recommendedName>
        <fullName evidence="1">AB hydrolase-1 domain-containing protein</fullName>
    </recommendedName>
</protein>
<gene>
    <name evidence="2" type="ORF">ETSY1_10955</name>
</gene>
<evidence type="ECO:0000259" key="1">
    <source>
        <dbReference type="Pfam" id="PF00561"/>
    </source>
</evidence>
<name>W4LSW3_ENTF1</name>
<dbReference type="Gene3D" id="3.40.50.1820">
    <property type="entry name" value="alpha/beta hydrolase"/>
    <property type="match status" value="1"/>
</dbReference>
<evidence type="ECO:0000313" key="3">
    <source>
        <dbReference type="Proteomes" id="UP000019141"/>
    </source>
</evidence>
<dbReference type="InterPro" id="IPR050471">
    <property type="entry name" value="AB_hydrolase"/>
</dbReference>
<dbReference type="HOGENOM" id="CLU_020336_50_2_7"/>
<comment type="caution">
    <text evidence="2">The sequence shown here is derived from an EMBL/GenBank/DDBJ whole genome shotgun (WGS) entry which is preliminary data.</text>
</comment>
<dbReference type="EMBL" id="AZHW01000329">
    <property type="protein sequence ID" value="ETX00527.1"/>
    <property type="molecule type" value="Genomic_DNA"/>
</dbReference>
<dbReference type="PRINTS" id="PR00111">
    <property type="entry name" value="ABHYDROLASE"/>
</dbReference>
<dbReference type="InterPro" id="IPR000073">
    <property type="entry name" value="AB_hydrolase_1"/>
</dbReference>
<sequence length="267" mass="29121">MTGEDDDTMAYAALPGVRLWYTDTGGDGVPVIFLHAASGTSESWVYQEPAFTAAGYRCICYDRRGWGRSQPVMPDDPGNVSDDLQGLADHLGLGRFHLVATAAGGIAGLDYTLSYPERVRSLVIATTLGGVEDPGYLEVQHRLRPADIQALPVELRELGPGYRGLHPEGTRRWIEIERSTRPGGHDGPRQPLKQPMTYARLETMPVPVLAIAGGADLLSPPALMRLLVAHLPGSQFEILPEAGHAAFWEQPELWNRLVLDFIGQHPA</sequence>
<keyword evidence="3" id="KW-1185">Reference proteome</keyword>
<feature type="domain" description="AB hydrolase-1" evidence="1">
    <location>
        <begin position="30"/>
        <end position="251"/>
    </location>
</feature>
<dbReference type="SUPFAM" id="SSF53474">
    <property type="entry name" value="alpha/beta-Hydrolases"/>
    <property type="match status" value="1"/>
</dbReference>
<dbReference type="AlphaFoldDB" id="W4LSW3"/>
<dbReference type="PANTHER" id="PTHR43433:SF10">
    <property type="entry name" value="AB HYDROLASE-1 DOMAIN-CONTAINING PROTEIN"/>
    <property type="match status" value="1"/>
</dbReference>
<accession>W4LSW3</accession>
<dbReference type="Proteomes" id="UP000019141">
    <property type="component" value="Unassembled WGS sequence"/>
</dbReference>
<organism evidence="2 3">
    <name type="scientific">Entotheonella factor</name>
    <dbReference type="NCBI Taxonomy" id="1429438"/>
    <lineage>
        <taxon>Bacteria</taxon>
        <taxon>Pseudomonadati</taxon>
        <taxon>Nitrospinota/Tectimicrobiota group</taxon>
        <taxon>Candidatus Tectimicrobiota</taxon>
        <taxon>Candidatus Entotheonellia</taxon>
        <taxon>Candidatus Entotheonellales</taxon>
        <taxon>Candidatus Entotheonellaceae</taxon>
        <taxon>Candidatus Entotheonella</taxon>
    </lineage>
</organism>
<reference evidence="2 3" key="1">
    <citation type="journal article" date="2014" name="Nature">
        <title>An environmental bacterial taxon with a large and distinct metabolic repertoire.</title>
        <authorList>
            <person name="Wilson M.C."/>
            <person name="Mori T."/>
            <person name="Ruckert C."/>
            <person name="Uria A.R."/>
            <person name="Helf M.J."/>
            <person name="Takada K."/>
            <person name="Gernert C."/>
            <person name="Steffens U.A."/>
            <person name="Heycke N."/>
            <person name="Schmitt S."/>
            <person name="Rinke C."/>
            <person name="Helfrich E.J."/>
            <person name="Brachmann A.O."/>
            <person name="Gurgui C."/>
            <person name="Wakimoto T."/>
            <person name="Kracht M."/>
            <person name="Crusemann M."/>
            <person name="Hentschel U."/>
            <person name="Abe I."/>
            <person name="Matsunaga S."/>
            <person name="Kalinowski J."/>
            <person name="Takeyama H."/>
            <person name="Piel J."/>
        </authorList>
    </citation>
    <scope>NUCLEOTIDE SEQUENCE [LARGE SCALE GENOMIC DNA]</scope>
    <source>
        <strain evidence="3">TSY1</strain>
    </source>
</reference>
<dbReference type="PANTHER" id="PTHR43433">
    <property type="entry name" value="HYDROLASE, ALPHA/BETA FOLD FAMILY PROTEIN"/>
    <property type="match status" value="1"/>
</dbReference>
<evidence type="ECO:0000313" key="2">
    <source>
        <dbReference type="EMBL" id="ETX00527.1"/>
    </source>
</evidence>
<proteinExistence type="predicted"/>